<gene>
    <name evidence="1" type="ORF">EJK53_2052</name>
    <name evidence="2" type="ORF">EJK54_1623</name>
</gene>
<name>A0A3S9QHY9_MORCA</name>
<keyword evidence="3" id="KW-1185">Reference proteome</keyword>
<sequence>MRIIHEKYIPSSHFCKNFAIICQKLKSYANLLIYNKILSI</sequence>
<proteinExistence type="predicted"/>
<evidence type="ECO:0000313" key="3">
    <source>
        <dbReference type="Proteomes" id="UP000268436"/>
    </source>
</evidence>
<dbReference type="AlphaFoldDB" id="A0A3S9QHY9"/>
<evidence type="ECO:0000313" key="4">
    <source>
        <dbReference type="Proteomes" id="UP000280228"/>
    </source>
</evidence>
<dbReference type="Proteomes" id="UP000280228">
    <property type="component" value="Chromosome"/>
</dbReference>
<evidence type="ECO:0000313" key="1">
    <source>
        <dbReference type="EMBL" id="AZQ94298.1"/>
    </source>
</evidence>
<organism evidence="1 4">
    <name type="scientific">Moraxella catarrhalis</name>
    <name type="common">Branhamella catarrhalis</name>
    <dbReference type="NCBI Taxonomy" id="480"/>
    <lineage>
        <taxon>Bacteria</taxon>
        <taxon>Pseudomonadati</taxon>
        <taxon>Pseudomonadota</taxon>
        <taxon>Gammaproteobacteria</taxon>
        <taxon>Moraxellales</taxon>
        <taxon>Moraxellaceae</taxon>
        <taxon>Moraxella</taxon>
    </lineage>
</organism>
<dbReference type="Proteomes" id="UP000268436">
    <property type="component" value="Unassembled WGS sequence"/>
</dbReference>
<dbReference type="EMBL" id="RYER01000017">
    <property type="protein sequence ID" value="RUO16374.1"/>
    <property type="molecule type" value="Genomic_DNA"/>
</dbReference>
<reference evidence="3 4" key="1">
    <citation type="submission" date="2018-12" db="EMBL/GenBank/DDBJ databases">
        <title>Persistence of Moraxella catarrhalis in Chronic Obstructive Pulmonary Disease and Regulation of the Hag/MID Adhesin.</title>
        <authorList>
            <person name="Murphy T."/>
            <person name="Zhao X."/>
            <person name="Vyas G."/>
            <person name="Aluvathingal J."/>
            <person name="Nadendla S."/>
            <person name="Tallon L."/>
            <person name="Tettelin H."/>
        </authorList>
    </citation>
    <scope>NUCLEOTIDE SEQUENCE [LARGE SCALE GENOMIC DNA]</scope>
    <source>
        <strain evidence="2 3">173P27B1</strain>
        <strain evidence="1 4">46P58B1</strain>
    </source>
</reference>
<protein>
    <submittedName>
        <fullName evidence="1">Uncharacterized protein</fullName>
    </submittedName>
</protein>
<dbReference type="EMBL" id="CP034662">
    <property type="protein sequence ID" value="AZQ94298.1"/>
    <property type="molecule type" value="Genomic_DNA"/>
</dbReference>
<evidence type="ECO:0000313" key="2">
    <source>
        <dbReference type="EMBL" id="RUO16374.1"/>
    </source>
</evidence>
<accession>A0A3S9QHY9</accession>